<dbReference type="GO" id="GO:0005829">
    <property type="term" value="C:cytosol"/>
    <property type="evidence" value="ECO:0007669"/>
    <property type="project" value="TreeGrafter"/>
</dbReference>
<dbReference type="Pfam" id="PF00232">
    <property type="entry name" value="Glyco_hydro_1"/>
    <property type="match status" value="1"/>
</dbReference>
<sequence length="442" mass="50064">MGFPRDFLWGSASSAYQIEGAYDEDGKGMGIWDVMSEGHTAHGENGNVACDHYHRYKEDIALMKKMGLKSYRFSVSWPRIMPEEGVVNQKGVQFYQNLVNELKEAGIEPLCTLFHWNLPMWIQEKGGWRFKGISDAFAAYTKIVVKALSGEVAYWMTVNEPAGFVGNGYVTGAHAPFENHLSDIDQIGTILPPICKNVLLCHGKAVRAIRNNAVRKPKIGMALNGSLILPWEKSDAGIEAAKQATFSDETGFSGIDFWAGPMIHGTLHPMLAPFISKEELEIIRQPLDFMGYNCYNADNYSEYAGPNPAVYPGMPRTAMEWPITPDALYWAMKFFYEKYQLPLLITENGMANIDFMMSDGCVHDPQRIEYLKMYLHGLKRAVEENIPVIGYQYWSVLDNFEWAEGYDKRFGLIYVDFQTQKRTMKDSAYWYADVIAGNGENL</sequence>
<evidence type="ECO:0000256" key="6">
    <source>
        <dbReference type="RuleBase" id="RU003690"/>
    </source>
</evidence>
<feature type="active site" description="Nucleophile" evidence="5">
    <location>
        <position position="347"/>
    </location>
</feature>
<dbReference type="GO" id="GO:0008422">
    <property type="term" value="F:beta-glucosidase activity"/>
    <property type="evidence" value="ECO:0007669"/>
    <property type="project" value="UniProtKB-EC"/>
</dbReference>
<dbReference type="SUPFAM" id="SSF51445">
    <property type="entry name" value="(Trans)glycosidases"/>
    <property type="match status" value="1"/>
</dbReference>
<dbReference type="GO" id="GO:0016052">
    <property type="term" value="P:carbohydrate catabolic process"/>
    <property type="evidence" value="ECO:0007669"/>
    <property type="project" value="TreeGrafter"/>
</dbReference>
<organism evidence="8 9">
    <name type="scientific">Schaedlerella arabinosiphila</name>
    <dbReference type="NCBI Taxonomy" id="2044587"/>
    <lineage>
        <taxon>Bacteria</taxon>
        <taxon>Bacillati</taxon>
        <taxon>Bacillota</taxon>
        <taxon>Clostridia</taxon>
        <taxon>Lachnospirales</taxon>
        <taxon>Lachnospiraceae</taxon>
        <taxon>Schaedlerella</taxon>
    </lineage>
</organism>
<protein>
    <recommendedName>
        <fullName evidence="2">beta-glucosidase</fullName>
        <ecNumber evidence="2">3.2.1.21</ecNumber>
    </recommendedName>
</protein>
<evidence type="ECO:0000256" key="4">
    <source>
        <dbReference type="ARBA" id="ARBA00023295"/>
    </source>
</evidence>
<dbReference type="FunFam" id="3.20.20.80:FF:000004">
    <property type="entry name" value="Beta-glucosidase 6-phospho-beta-glucosidase"/>
    <property type="match status" value="1"/>
</dbReference>
<dbReference type="PANTHER" id="PTHR10353">
    <property type="entry name" value="GLYCOSYL HYDROLASE"/>
    <property type="match status" value="1"/>
</dbReference>
<keyword evidence="3 7" id="KW-0378">Hydrolase</keyword>
<reference evidence="8" key="1">
    <citation type="submission" date="2018-10" db="EMBL/GenBank/DDBJ databases">
        <title>Schaedlerella arabinophila gen. nov. sp. nov., isolated from the mouse intestinal tract and comparative analysis with the genome of the closely related altered Schaedler flora strain ASF502.</title>
        <authorList>
            <person name="Miyake S."/>
            <person name="Soh M."/>
            <person name="Seedorf H."/>
        </authorList>
    </citation>
    <scope>NUCLEOTIDE SEQUENCE [LARGE SCALE GENOMIC DNA]</scope>
    <source>
        <strain evidence="8">DSM 106076</strain>
    </source>
</reference>
<comment type="caution">
    <text evidence="8">The sequence shown here is derived from an EMBL/GenBank/DDBJ whole genome shotgun (WGS) entry which is preliminary data.</text>
</comment>
<dbReference type="PANTHER" id="PTHR10353:SF36">
    <property type="entry name" value="LP05116P"/>
    <property type="match status" value="1"/>
</dbReference>
<evidence type="ECO:0000313" key="8">
    <source>
        <dbReference type="EMBL" id="RRK34779.1"/>
    </source>
</evidence>
<evidence type="ECO:0000313" key="9">
    <source>
        <dbReference type="Proteomes" id="UP000274920"/>
    </source>
</evidence>
<dbReference type="InterPro" id="IPR001360">
    <property type="entry name" value="Glyco_hydro_1"/>
</dbReference>
<dbReference type="EMBL" id="RHJS01000002">
    <property type="protein sequence ID" value="RRK34779.1"/>
    <property type="molecule type" value="Genomic_DNA"/>
</dbReference>
<evidence type="ECO:0000256" key="2">
    <source>
        <dbReference type="ARBA" id="ARBA00012744"/>
    </source>
</evidence>
<name>A0A426DPM7_9FIRM</name>
<dbReference type="PROSITE" id="PS00653">
    <property type="entry name" value="GLYCOSYL_HYDROL_F1_2"/>
    <property type="match status" value="1"/>
</dbReference>
<dbReference type="InterPro" id="IPR018120">
    <property type="entry name" value="Glyco_hydro_1_AS"/>
</dbReference>
<gene>
    <name evidence="8" type="ORF">EBB54_28150</name>
</gene>
<dbReference type="EC" id="3.2.1.21" evidence="2"/>
<comment type="similarity">
    <text evidence="1 6">Belongs to the glycosyl hydrolase 1 family.</text>
</comment>
<dbReference type="InterPro" id="IPR033132">
    <property type="entry name" value="GH_1_N_CS"/>
</dbReference>
<evidence type="ECO:0000256" key="1">
    <source>
        <dbReference type="ARBA" id="ARBA00010838"/>
    </source>
</evidence>
<evidence type="ECO:0000256" key="3">
    <source>
        <dbReference type="ARBA" id="ARBA00022801"/>
    </source>
</evidence>
<dbReference type="AlphaFoldDB" id="A0A426DPM7"/>
<proteinExistence type="inferred from homology"/>
<evidence type="ECO:0000256" key="7">
    <source>
        <dbReference type="RuleBase" id="RU004468"/>
    </source>
</evidence>
<accession>A0A426DPM7</accession>
<keyword evidence="4 7" id="KW-0326">Glycosidase</keyword>
<evidence type="ECO:0000256" key="5">
    <source>
        <dbReference type="PROSITE-ProRule" id="PRU10055"/>
    </source>
</evidence>
<dbReference type="Gene3D" id="3.20.20.80">
    <property type="entry name" value="Glycosidases"/>
    <property type="match status" value="1"/>
</dbReference>
<dbReference type="PROSITE" id="PS00572">
    <property type="entry name" value="GLYCOSYL_HYDROL_F1_1"/>
    <property type="match status" value="1"/>
</dbReference>
<keyword evidence="9" id="KW-1185">Reference proteome</keyword>
<dbReference type="Proteomes" id="UP000274920">
    <property type="component" value="Unassembled WGS sequence"/>
</dbReference>
<dbReference type="RefSeq" id="WP_125129916.1">
    <property type="nucleotide sequence ID" value="NZ_RHJS01000002.1"/>
</dbReference>
<dbReference type="InterPro" id="IPR017853">
    <property type="entry name" value="GH"/>
</dbReference>
<dbReference type="PRINTS" id="PR00131">
    <property type="entry name" value="GLHYDRLASE1"/>
</dbReference>